<accession>A0A418V3V7</accession>
<evidence type="ECO:0008006" key="3">
    <source>
        <dbReference type="Google" id="ProtNLM"/>
    </source>
</evidence>
<dbReference type="AlphaFoldDB" id="A0A418V3V7"/>
<evidence type="ECO:0000313" key="1">
    <source>
        <dbReference type="EMBL" id="RJF70771.1"/>
    </source>
</evidence>
<organism evidence="1 2">
    <name type="scientific">Rhodopseudomonas palustris</name>
    <dbReference type="NCBI Taxonomy" id="1076"/>
    <lineage>
        <taxon>Bacteria</taxon>
        <taxon>Pseudomonadati</taxon>
        <taxon>Pseudomonadota</taxon>
        <taxon>Alphaproteobacteria</taxon>
        <taxon>Hyphomicrobiales</taxon>
        <taxon>Nitrobacteraceae</taxon>
        <taxon>Rhodopseudomonas</taxon>
    </lineage>
</organism>
<dbReference type="OrthoDB" id="8138838at2"/>
<dbReference type="PROSITE" id="PS51257">
    <property type="entry name" value="PROKAR_LIPOPROTEIN"/>
    <property type="match status" value="1"/>
</dbReference>
<reference evidence="1 2" key="1">
    <citation type="submission" date="2018-09" db="EMBL/GenBank/DDBJ databases">
        <title>Draft genome sequence of Rhodopseudomonas palustris 2.1.18.</title>
        <authorList>
            <person name="Robertson S.L."/>
            <person name="Meyer T.E."/>
            <person name="Kyndt J.A."/>
        </authorList>
    </citation>
    <scope>NUCLEOTIDE SEQUENCE [LARGE SCALE GENOMIC DNA]</scope>
    <source>
        <strain evidence="1 2">2.1.18</strain>
    </source>
</reference>
<proteinExistence type="predicted"/>
<dbReference type="Proteomes" id="UP000285523">
    <property type="component" value="Unassembled WGS sequence"/>
</dbReference>
<sequence length="133" mass="13967">MQRLATNSLVVLLVTGLCGCAVDSNLSFAPDFMKQAPAASSEPGAPPDVGSLLKSNVNAVFAQGSSPADLRFSAPVAGKYGGWDSCVQGDVVGVTGQPLGVQTYLVTIDRNQVGRRERVGSDHWCARQTYKPI</sequence>
<comment type="caution">
    <text evidence="1">The sequence shown here is derived from an EMBL/GenBank/DDBJ whole genome shotgun (WGS) entry which is preliminary data.</text>
</comment>
<name>A0A418V3V7_RHOPL</name>
<protein>
    <recommendedName>
        <fullName evidence="3">Lipoprotein</fullName>
    </recommendedName>
</protein>
<evidence type="ECO:0000313" key="2">
    <source>
        <dbReference type="Proteomes" id="UP000285523"/>
    </source>
</evidence>
<gene>
    <name evidence="1" type="ORF">D4Q52_15755</name>
</gene>
<dbReference type="EMBL" id="QYYD01000015">
    <property type="protein sequence ID" value="RJF70771.1"/>
    <property type="molecule type" value="Genomic_DNA"/>
</dbReference>